<reference evidence="1" key="1">
    <citation type="submission" date="2021-03" db="EMBL/GenBank/DDBJ databases">
        <title>Draft genome sequence of rust myrtle Austropuccinia psidii MF-1, a brazilian biotype.</title>
        <authorList>
            <person name="Quecine M.C."/>
            <person name="Pachon D.M.R."/>
            <person name="Bonatelli M.L."/>
            <person name="Correr F.H."/>
            <person name="Franceschini L.M."/>
            <person name="Leite T.F."/>
            <person name="Margarido G.R.A."/>
            <person name="Almeida C.A."/>
            <person name="Ferrarezi J.A."/>
            <person name="Labate C.A."/>
        </authorList>
    </citation>
    <scope>NUCLEOTIDE SEQUENCE</scope>
    <source>
        <strain evidence="1">MF-1</strain>
    </source>
</reference>
<organism evidence="1 2">
    <name type="scientific">Austropuccinia psidii MF-1</name>
    <dbReference type="NCBI Taxonomy" id="1389203"/>
    <lineage>
        <taxon>Eukaryota</taxon>
        <taxon>Fungi</taxon>
        <taxon>Dikarya</taxon>
        <taxon>Basidiomycota</taxon>
        <taxon>Pucciniomycotina</taxon>
        <taxon>Pucciniomycetes</taxon>
        <taxon>Pucciniales</taxon>
        <taxon>Sphaerophragmiaceae</taxon>
        <taxon>Austropuccinia</taxon>
    </lineage>
</organism>
<dbReference type="AlphaFoldDB" id="A0A9Q3CG13"/>
<name>A0A9Q3CG13_9BASI</name>
<protein>
    <submittedName>
        <fullName evidence="1">Uncharacterized protein</fullName>
    </submittedName>
</protein>
<gene>
    <name evidence="1" type="ORF">O181_024289</name>
</gene>
<comment type="caution">
    <text evidence="1">The sequence shown here is derived from an EMBL/GenBank/DDBJ whole genome shotgun (WGS) entry which is preliminary data.</text>
</comment>
<keyword evidence="2" id="KW-1185">Reference proteome</keyword>
<dbReference type="EMBL" id="AVOT02007743">
    <property type="protein sequence ID" value="MBW0484574.1"/>
    <property type="molecule type" value="Genomic_DNA"/>
</dbReference>
<dbReference type="OrthoDB" id="2507554at2759"/>
<accession>A0A9Q3CG13</accession>
<proteinExistence type="predicted"/>
<evidence type="ECO:0000313" key="1">
    <source>
        <dbReference type="EMBL" id="MBW0484574.1"/>
    </source>
</evidence>
<dbReference type="Proteomes" id="UP000765509">
    <property type="component" value="Unassembled WGS sequence"/>
</dbReference>
<evidence type="ECO:0000313" key="2">
    <source>
        <dbReference type="Proteomes" id="UP000765509"/>
    </source>
</evidence>
<sequence length="185" mass="21222">MASSNKFDLEDLKAAIGGIDDASAQVRKQIEIENLGQSITPHLAKDSINFAQWSRALKDLVEDVFDEPSYFSDTREDTDRLRNCVICTFIFKSVHEELVPYVEDHLHARKIFNIIHQRFQHTSWSQAMNVLSDILSVSDDTVPLNKGFFTLQNHLRQLKSSIGGAWTNEALMALFFHHFNKKIIM</sequence>